<gene>
    <name evidence="1" type="ORF">FPQ13_12675</name>
</gene>
<reference evidence="1 2" key="1">
    <citation type="submission" date="2019-07" db="EMBL/GenBank/DDBJ databases">
        <title>Allobacillus sp. nov. SKP isolated from shrimp paste of Euphausiacea.</title>
        <authorList>
            <person name="Kanchanasin P."/>
            <person name="Tanasupawat S."/>
            <person name="Shi W."/>
            <person name="Wu L."/>
            <person name="Ma J."/>
        </authorList>
    </citation>
    <scope>NUCLEOTIDE SEQUENCE [LARGE SCALE GENOMIC DNA]</scope>
    <source>
        <strain evidence="1 2">SKP4-8</strain>
    </source>
</reference>
<dbReference type="EMBL" id="VMHE01000044">
    <property type="protein sequence ID" value="TSJ59973.1"/>
    <property type="molecule type" value="Genomic_DNA"/>
</dbReference>
<comment type="caution">
    <text evidence="1">The sequence shown here is derived from an EMBL/GenBank/DDBJ whole genome shotgun (WGS) entry which is preliminary data.</text>
</comment>
<organism evidence="1 2">
    <name type="scientific">Allobacillus salarius</name>
    <dbReference type="NCBI Taxonomy" id="1955272"/>
    <lineage>
        <taxon>Bacteria</taxon>
        <taxon>Bacillati</taxon>
        <taxon>Bacillota</taxon>
        <taxon>Bacilli</taxon>
        <taxon>Bacillales</taxon>
        <taxon>Bacillaceae</taxon>
        <taxon>Allobacillus</taxon>
    </lineage>
</organism>
<dbReference type="RefSeq" id="WP_144089692.1">
    <property type="nucleotide sequence ID" value="NZ_VMHE01000044.1"/>
</dbReference>
<protein>
    <submittedName>
        <fullName evidence="1">Uncharacterized protein</fullName>
    </submittedName>
</protein>
<name>A0A556P6E7_9BACI</name>
<dbReference type="AlphaFoldDB" id="A0A556P6E7"/>
<dbReference type="Proteomes" id="UP000316425">
    <property type="component" value="Unassembled WGS sequence"/>
</dbReference>
<evidence type="ECO:0000313" key="1">
    <source>
        <dbReference type="EMBL" id="TSJ59973.1"/>
    </source>
</evidence>
<proteinExistence type="predicted"/>
<sequence length="59" mass="7003">MNDSPDIYYVLTFTDSSGSHMTIFFGKEDLDYYGKFYQIKGDNKLISFIEDQEFERLND</sequence>
<accession>A0A556P6E7</accession>
<evidence type="ECO:0000313" key="2">
    <source>
        <dbReference type="Proteomes" id="UP000316425"/>
    </source>
</evidence>
<keyword evidence="2" id="KW-1185">Reference proteome</keyword>